<evidence type="ECO:0000256" key="1">
    <source>
        <dbReference type="ARBA" id="ARBA00022553"/>
    </source>
</evidence>
<proteinExistence type="inferred from homology"/>
<dbReference type="KEGG" id="pdic:118500278"/>
<feature type="region of interest" description="Disordered" evidence="6">
    <location>
        <begin position="1"/>
        <end position="31"/>
    </location>
</feature>
<dbReference type="Pfam" id="PF00038">
    <property type="entry name" value="Filament"/>
    <property type="match status" value="1"/>
</dbReference>
<accession>A0A7E6DMN4</accession>
<sequence length="117" mass="12922">MPGNGTAQRDPTAPGVRLAQTRTEGQRQPQEREALLNIKVRLEAEITTYRSLLEEGEDFSLDDAPDKSHSLQTIQKTTTRRTVDGRVGSEANDTKVKGGRSGAPLVGQEANRKFRVY</sequence>
<evidence type="ECO:0000256" key="6">
    <source>
        <dbReference type="SAM" id="MobiDB-lite"/>
    </source>
</evidence>
<dbReference type="PROSITE" id="PS00226">
    <property type="entry name" value="IF_ROD_1"/>
    <property type="match status" value="1"/>
</dbReference>
<comment type="similarity">
    <text evidence="5">Belongs to the intermediate filament family.</text>
</comment>
<dbReference type="InterPro" id="IPR039008">
    <property type="entry name" value="IF_rod_dom"/>
</dbReference>
<evidence type="ECO:0000256" key="4">
    <source>
        <dbReference type="ARBA" id="ARBA00023054"/>
    </source>
</evidence>
<evidence type="ECO:0000313" key="9">
    <source>
        <dbReference type="RefSeq" id="XP_035880398.1"/>
    </source>
</evidence>
<protein>
    <submittedName>
        <fullName evidence="9">Keratin, type I cytoskeletal 18-like</fullName>
    </submittedName>
</protein>
<evidence type="ECO:0000313" key="8">
    <source>
        <dbReference type="Proteomes" id="UP000504628"/>
    </source>
</evidence>
<keyword evidence="8" id="KW-1185">Reference proteome</keyword>
<name>A0A7E6DMN4_9CHIR</name>
<dbReference type="RefSeq" id="XP_035880398.1">
    <property type="nucleotide sequence ID" value="XM_036024505.1"/>
</dbReference>
<dbReference type="PANTHER" id="PTHR23239:SF349">
    <property type="entry name" value="KERATIN, TYPE I CYTOSKELETAL 18"/>
    <property type="match status" value="1"/>
</dbReference>
<reference evidence="9" key="1">
    <citation type="submission" date="2025-08" db="UniProtKB">
        <authorList>
            <consortium name="RefSeq"/>
        </authorList>
    </citation>
    <scope>IDENTIFICATION</scope>
    <source>
        <tissue evidence="9">Muscle</tissue>
    </source>
</reference>
<keyword evidence="4" id="KW-0175">Coiled coil</keyword>
<dbReference type="GO" id="GO:0045104">
    <property type="term" value="P:intermediate filament cytoskeleton organization"/>
    <property type="evidence" value="ECO:0007669"/>
    <property type="project" value="TreeGrafter"/>
</dbReference>
<keyword evidence="1" id="KW-0597">Phosphoprotein</keyword>
<dbReference type="InParanoid" id="A0A7E6DMN4"/>
<keyword evidence="3 5" id="KW-0403">Intermediate filament</keyword>
<feature type="region of interest" description="Disordered" evidence="6">
    <location>
        <begin position="78"/>
        <end position="117"/>
    </location>
</feature>
<dbReference type="Proteomes" id="UP000504628">
    <property type="component" value="Chromosome 4"/>
</dbReference>
<dbReference type="GO" id="GO:0005198">
    <property type="term" value="F:structural molecule activity"/>
    <property type="evidence" value="ECO:0007669"/>
    <property type="project" value="InterPro"/>
</dbReference>
<dbReference type="PANTHER" id="PTHR23239">
    <property type="entry name" value="INTERMEDIATE FILAMENT"/>
    <property type="match status" value="1"/>
</dbReference>
<dbReference type="AlphaFoldDB" id="A0A7E6DMN4"/>
<evidence type="ECO:0000259" key="7">
    <source>
        <dbReference type="Pfam" id="PF00038"/>
    </source>
</evidence>
<feature type="domain" description="IF rod" evidence="7">
    <location>
        <begin position="17"/>
        <end position="58"/>
    </location>
</feature>
<keyword evidence="2" id="KW-0416">Keratin</keyword>
<dbReference type="InterPro" id="IPR002957">
    <property type="entry name" value="Keratin_I"/>
</dbReference>
<evidence type="ECO:0000256" key="5">
    <source>
        <dbReference type="RuleBase" id="RU000685"/>
    </source>
</evidence>
<organism evidence="8 9">
    <name type="scientific">Phyllostomus discolor</name>
    <name type="common">pale spear-nosed bat</name>
    <dbReference type="NCBI Taxonomy" id="89673"/>
    <lineage>
        <taxon>Eukaryota</taxon>
        <taxon>Metazoa</taxon>
        <taxon>Chordata</taxon>
        <taxon>Craniata</taxon>
        <taxon>Vertebrata</taxon>
        <taxon>Euteleostomi</taxon>
        <taxon>Mammalia</taxon>
        <taxon>Eutheria</taxon>
        <taxon>Laurasiatheria</taxon>
        <taxon>Chiroptera</taxon>
        <taxon>Yangochiroptera</taxon>
        <taxon>Phyllostomidae</taxon>
        <taxon>Phyllostominae</taxon>
        <taxon>Phyllostomus</taxon>
    </lineage>
</organism>
<gene>
    <name evidence="9" type="primary">LOC118500278</name>
</gene>
<evidence type="ECO:0000256" key="3">
    <source>
        <dbReference type="ARBA" id="ARBA00022754"/>
    </source>
</evidence>
<dbReference type="Gene3D" id="1.20.5.170">
    <property type="match status" value="1"/>
</dbReference>
<dbReference type="GO" id="GO:0045095">
    <property type="term" value="C:keratin filament"/>
    <property type="evidence" value="ECO:0007669"/>
    <property type="project" value="TreeGrafter"/>
</dbReference>
<dbReference type="InterPro" id="IPR018039">
    <property type="entry name" value="IF_conserved"/>
</dbReference>
<evidence type="ECO:0000256" key="2">
    <source>
        <dbReference type="ARBA" id="ARBA00022744"/>
    </source>
</evidence>
<dbReference type="SUPFAM" id="SSF64593">
    <property type="entry name" value="Intermediate filament protein, coiled coil region"/>
    <property type="match status" value="1"/>
</dbReference>
<dbReference type="GeneID" id="118500278"/>